<dbReference type="InterPro" id="IPR013057">
    <property type="entry name" value="AA_transpt_TM"/>
</dbReference>
<dbReference type="PANTHER" id="PTHR22950">
    <property type="entry name" value="AMINO ACID TRANSPORTER"/>
    <property type="match status" value="1"/>
</dbReference>
<feature type="transmembrane region" description="Helical" evidence="5">
    <location>
        <begin position="278"/>
        <end position="303"/>
    </location>
</feature>
<keyword evidence="2 5" id="KW-0812">Transmembrane</keyword>
<feature type="transmembrane region" description="Helical" evidence="5">
    <location>
        <begin position="54"/>
        <end position="76"/>
    </location>
</feature>
<dbReference type="GO" id="GO:0005774">
    <property type="term" value="C:vacuolar membrane"/>
    <property type="evidence" value="ECO:0007669"/>
    <property type="project" value="TreeGrafter"/>
</dbReference>
<reference evidence="7 8" key="1">
    <citation type="submission" date="2024-03" db="EMBL/GenBank/DDBJ databases">
        <title>Adaptation during the transition from Ophiocordyceps entomopathogen to insect associate is accompanied by gene loss and intensified selection.</title>
        <authorList>
            <person name="Ward C.M."/>
            <person name="Onetto C.A."/>
            <person name="Borneman A.R."/>
        </authorList>
    </citation>
    <scope>NUCLEOTIDE SEQUENCE [LARGE SCALE GENOMIC DNA]</scope>
    <source>
        <strain evidence="7">AWRI1</strain>
        <tissue evidence="7">Single Adult Female</tissue>
    </source>
</reference>
<comment type="subcellular location">
    <subcellularLocation>
        <location evidence="1">Membrane</location>
        <topology evidence="1">Multi-pass membrane protein</topology>
    </subcellularLocation>
</comment>
<dbReference type="PANTHER" id="PTHR22950:SF349">
    <property type="entry name" value="AMINO ACID TRANSPORTER TRANSMEMBRANE DOMAIN-CONTAINING PROTEIN"/>
    <property type="match status" value="1"/>
</dbReference>
<dbReference type="Proteomes" id="UP001367676">
    <property type="component" value="Unassembled WGS sequence"/>
</dbReference>
<feature type="transmembrane region" description="Helical" evidence="5">
    <location>
        <begin position="246"/>
        <end position="266"/>
    </location>
</feature>
<comment type="caution">
    <text evidence="7">The sequence shown here is derived from an EMBL/GenBank/DDBJ whole genome shotgun (WGS) entry which is preliminary data.</text>
</comment>
<evidence type="ECO:0000313" key="8">
    <source>
        <dbReference type="Proteomes" id="UP001367676"/>
    </source>
</evidence>
<feature type="transmembrane region" description="Helical" evidence="5">
    <location>
        <begin position="323"/>
        <end position="341"/>
    </location>
</feature>
<evidence type="ECO:0000259" key="6">
    <source>
        <dbReference type="Pfam" id="PF01490"/>
    </source>
</evidence>
<accession>A0AAN9Y0Z6</accession>
<gene>
    <name evidence="7" type="ORF">V9T40_013006</name>
</gene>
<evidence type="ECO:0000256" key="2">
    <source>
        <dbReference type="ARBA" id="ARBA00022692"/>
    </source>
</evidence>
<dbReference type="AlphaFoldDB" id="A0AAN9Y0Z6"/>
<evidence type="ECO:0000256" key="4">
    <source>
        <dbReference type="ARBA" id="ARBA00023136"/>
    </source>
</evidence>
<feature type="transmembrane region" description="Helical" evidence="5">
    <location>
        <begin position="400"/>
        <end position="420"/>
    </location>
</feature>
<keyword evidence="8" id="KW-1185">Reference proteome</keyword>
<feature type="transmembrane region" description="Helical" evidence="5">
    <location>
        <begin position="174"/>
        <end position="197"/>
    </location>
</feature>
<feature type="transmembrane region" description="Helical" evidence="5">
    <location>
        <begin position="204"/>
        <end position="226"/>
    </location>
</feature>
<evidence type="ECO:0000256" key="5">
    <source>
        <dbReference type="SAM" id="Phobius"/>
    </source>
</evidence>
<feature type="transmembrane region" description="Helical" evidence="5">
    <location>
        <begin position="432"/>
        <end position="454"/>
    </location>
</feature>
<evidence type="ECO:0000256" key="3">
    <source>
        <dbReference type="ARBA" id="ARBA00022989"/>
    </source>
</evidence>
<dbReference type="Pfam" id="PF01490">
    <property type="entry name" value="Aa_trans"/>
    <property type="match status" value="1"/>
</dbReference>
<feature type="transmembrane region" description="Helical" evidence="5">
    <location>
        <begin position="148"/>
        <end position="168"/>
    </location>
</feature>
<name>A0AAN9Y0Z6_9HEMI</name>
<sequence>MVTRRRSSSNFFDTDLVNSKIKRERLKECADDDSDDAKETFDPYDYGREDGISACAAVVHILRSTIGTSILLMPYLMKNMGYLTSIILILTFSLVYYHSVHILMSVEYALCKMERVAHLSYIGVVQRIITRAPPPFNKTMNFAYATIYIYYGIPIGNTTSIIVLATNIHLMAKYFGIILNPTYIMTALIVPLTIFCLPRKLLKYLAPLSSISNGCTFLMISIVIGFSLMQPVEEASPQAFTDFSLIPRGTATFLTAIRCAGLVIPLKNGMANPKKVTSLTGVLNISGIIATTVYIAFSLIVYFNLENEVQENVLSNLPTNNRLSFTVCFMYSFALVVSYMLQFFARFETVWSGAVAESLEYSEYKTPVEYAIRIGINLLAYLMAVFCPCLVLISSVSGTIGIFVEIILPSVFQLLLMVMTKRKSRWLITKNIVIVGFSGFIFVLSATDCVFEMMKLFLEYI</sequence>
<keyword evidence="3 5" id="KW-1133">Transmembrane helix</keyword>
<feature type="transmembrane region" description="Helical" evidence="5">
    <location>
        <begin position="374"/>
        <end position="394"/>
    </location>
</feature>
<evidence type="ECO:0000313" key="7">
    <source>
        <dbReference type="EMBL" id="KAK7576720.1"/>
    </source>
</evidence>
<organism evidence="7 8">
    <name type="scientific">Parthenolecanium corni</name>
    <dbReference type="NCBI Taxonomy" id="536013"/>
    <lineage>
        <taxon>Eukaryota</taxon>
        <taxon>Metazoa</taxon>
        <taxon>Ecdysozoa</taxon>
        <taxon>Arthropoda</taxon>
        <taxon>Hexapoda</taxon>
        <taxon>Insecta</taxon>
        <taxon>Pterygota</taxon>
        <taxon>Neoptera</taxon>
        <taxon>Paraneoptera</taxon>
        <taxon>Hemiptera</taxon>
        <taxon>Sternorrhyncha</taxon>
        <taxon>Coccoidea</taxon>
        <taxon>Coccidae</taxon>
        <taxon>Parthenolecanium</taxon>
    </lineage>
</organism>
<proteinExistence type="predicted"/>
<dbReference type="EMBL" id="JBBCAQ010000036">
    <property type="protein sequence ID" value="KAK7576720.1"/>
    <property type="molecule type" value="Genomic_DNA"/>
</dbReference>
<feature type="domain" description="Amino acid transporter transmembrane" evidence="6">
    <location>
        <begin position="51"/>
        <end position="444"/>
    </location>
</feature>
<evidence type="ECO:0000256" key="1">
    <source>
        <dbReference type="ARBA" id="ARBA00004141"/>
    </source>
</evidence>
<protein>
    <recommendedName>
        <fullName evidence="6">Amino acid transporter transmembrane domain-containing protein</fullName>
    </recommendedName>
</protein>
<feature type="transmembrane region" description="Helical" evidence="5">
    <location>
        <begin position="82"/>
        <end position="104"/>
    </location>
</feature>
<keyword evidence="4 5" id="KW-0472">Membrane</keyword>
<dbReference type="GO" id="GO:0015179">
    <property type="term" value="F:L-amino acid transmembrane transporter activity"/>
    <property type="evidence" value="ECO:0007669"/>
    <property type="project" value="TreeGrafter"/>
</dbReference>